<dbReference type="InterPro" id="IPR014325">
    <property type="entry name" value="RNA_pol_sigma-E_actinobac"/>
</dbReference>
<evidence type="ECO:0000259" key="7">
    <source>
        <dbReference type="Pfam" id="PF08281"/>
    </source>
</evidence>
<evidence type="ECO:0000259" key="6">
    <source>
        <dbReference type="Pfam" id="PF04542"/>
    </source>
</evidence>
<dbReference type="SUPFAM" id="SSF88659">
    <property type="entry name" value="Sigma3 and sigma4 domains of RNA polymerase sigma factors"/>
    <property type="match status" value="1"/>
</dbReference>
<dbReference type="InterPro" id="IPR039425">
    <property type="entry name" value="RNA_pol_sigma-70-like"/>
</dbReference>
<dbReference type="InterPro" id="IPR013249">
    <property type="entry name" value="RNA_pol_sigma70_r4_t2"/>
</dbReference>
<evidence type="ECO:0000256" key="4">
    <source>
        <dbReference type="ARBA" id="ARBA00023125"/>
    </source>
</evidence>
<dbReference type="PANTHER" id="PTHR43133">
    <property type="entry name" value="RNA POLYMERASE ECF-TYPE SIGMA FACTO"/>
    <property type="match status" value="1"/>
</dbReference>
<dbReference type="Proteomes" id="UP000321617">
    <property type="component" value="Unassembled WGS sequence"/>
</dbReference>
<keyword evidence="9" id="KW-1185">Reference proteome</keyword>
<dbReference type="NCBIfam" id="TIGR02937">
    <property type="entry name" value="sigma70-ECF"/>
    <property type="match status" value="1"/>
</dbReference>
<keyword evidence="5" id="KW-0804">Transcription</keyword>
<feature type="domain" description="RNA polymerase sigma factor 70 region 4 type 2" evidence="7">
    <location>
        <begin position="97"/>
        <end position="138"/>
    </location>
</feature>
<evidence type="ECO:0000256" key="2">
    <source>
        <dbReference type="ARBA" id="ARBA00023015"/>
    </source>
</evidence>
<dbReference type="GO" id="GO:0003677">
    <property type="term" value="F:DNA binding"/>
    <property type="evidence" value="ECO:0007669"/>
    <property type="project" value="UniProtKB-KW"/>
</dbReference>
<gene>
    <name evidence="8" type="ORF">LX16_0798</name>
</gene>
<evidence type="ECO:0000313" key="8">
    <source>
        <dbReference type="EMBL" id="TWJ15100.1"/>
    </source>
</evidence>
<evidence type="ECO:0000313" key="9">
    <source>
        <dbReference type="Proteomes" id="UP000321617"/>
    </source>
</evidence>
<dbReference type="InterPro" id="IPR014284">
    <property type="entry name" value="RNA_pol_sigma-70_dom"/>
</dbReference>
<evidence type="ECO:0000256" key="5">
    <source>
        <dbReference type="ARBA" id="ARBA00023163"/>
    </source>
</evidence>
<evidence type="ECO:0000256" key="3">
    <source>
        <dbReference type="ARBA" id="ARBA00023082"/>
    </source>
</evidence>
<keyword evidence="4" id="KW-0238">DNA-binding</keyword>
<dbReference type="GO" id="GO:0006352">
    <property type="term" value="P:DNA-templated transcription initiation"/>
    <property type="evidence" value="ECO:0007669"/>
    <property type="project" value="InterPro"/>
</dbReference>
<dbReference type="RefSeq" id="WP_147133223.1">
    <property type="nucleotide sequence ID" value="NZ_BAABIJ010000001.1"/>
</dbReference>
<name>A0A562VB37_9ACTN</name>
<proteinExistence type="inferred from homology"/>
<accession>A0A562VB37</accession>
<comment type="caution">
    <text evidence="8">The sequence shown here is derived from an EMBL/GenBank/DDBJ whole genome shotgun (WGS) entry which is preliminary data.</text>
</comment>
<dbReference type="NCBIfam" id="TIGR02983">
    <property type="entry name" value="SigE-fam_strep"/>
    <property type="match status" value="1"/>
</dbReference>
<dbReference type="GO" id="GO:0016987">
    <property type="term" value="F:sigma factor activity"/>
    <property type="evidence" value="ECO:0007669"/>
    <property type="project" value="UniProtKB-KW"/>
</dbReference>
<dbReference type="AlphaFoldDB" id="A0A562VB37"/>
<dbReference type="EMBL" id="VLLL01000005">
    <property type="protein sequence ID" value="TWJ15100.1"/>
    <property type="molecule type" value="Genomic_DNA"/>
</dbReference>
<dbReference type="Pfam" id="PF08281">
    <property type="entry name" value="Sigma70_r4_2"/>
    <property type="match status" value="1"/>
</dbReference>
<dbReference type="PANTHER" id="PTHR43133:SF50">
    <property type="entry name" value="ECF RNA POLYMERASE SIGMA FACTOR SIGM"/>
    <property type="match status" value="1"/>
</dbReference>
<evidence type="ECO:0000256" key="1">
    <source>
        <dbReference type="ARBA" id="ARBA00010641"/>
    </source>
</evidence>
<dbReference type="CDD" id="cd06171">
    <property type="entry name" value="Sigma70_r4"/>
    <property type="match status" value="1"/>
</dbReference>
<organism evidence="8 9">
    <name type="scientific">Stackebrandtia albiflava</name>
    <dbReference type="NCBI Taxonomy" id="406432"/>
    <lineage>
        <taxon>Bacteria</taxon>
        <taxon>Bacillati</taxon>
        <taxon>Actinomycetota</taxon>
        <taxon>Actinomycetes</taxon>
        <taxon>Glycomycetales</taxon>
        <taxon>Glycomycetaceae</taxon>
        <taxon>Stackebrandtia</taxon>
    </lineage>
</organism>
<dbReference type="Gene3D" id="1.10.10.10">
    <property type="entry name" value="Winged helix-like DNA-binding domain superfamily/Winged helix DNA-binding domain"/>
    <property type="match status" value="1"/>
</dbReference>
<dbReference type="SUPFAM" id="SSF88946">
    <property type="entry name" value="Sigma2 domain of RNA polymerase sigma factors"/>
    <property type="match status" value="1"/>
</dbReference>
<dbReference type="InterPro" id="IPR013324">
    <property type="entry name" value="RNA_pol_sigma_r3/r4-like"/>
</dbReference>
<feature type="domain" description="RNA polymerase sigma-70 region 2" evidence="6">
    <location>
        <begin position="9"/>
        <end position="73"/>
    </location>
</feature>
<dbReference type="InterPro" id="IPR013325">
    <property type="entry name" value="RNA_pol_sigma_r2"/>
</dbReference>
<sequence length="160" mass="17884">MDEFRQFVAGHAAALLRSAYLLTGDRQLAEDLVQDALARTHMAWHRLKDVGNASAYARKVMYHLQVSWWRRRRVAETLTDTAPVIAAPGRDTALELSVRAALLKLTAGQRAVIVLRFFEDLTEAETAKALGVSKSTVHFKSEAAFRRLARLVPELEGERG</sequence>
<keyword evidence="3" id="KW-0731">Sigma factor</keyword>
<dbReference type="Pfam" id="PF04542">
    <property type="entry name" value="Sigma70_r2"/>
    <property type="match status" value="1"/>
</dbReference>
<protein>
    <submittedName>
        <fullName evidence="8">RNA polymerase sigma-70 factor (Sigma-E family)</fullName>
    </submittedName>
</protein>
<dbReference type="Gene3D" id="1.10.1740.10">
    <property type="match status" value="1"/>
</dbReference>
<dbReference type="InterPro" id="IPR007627">
    <property type="entry name" value="RNA_pol_sigma70_r2"/>
</dbReference>
<dbReference type="InterPro" id="IPR036388">
    <property type="entry name" value="WH-like_DNA-bd_sf"/>
</dbReference>
<dbReference type="OrthoDB" id="3692620at2"/>
<comment type="similarity">
    <text evidence="1">Belongs to the sigma-70 factor family. ECF subfamily.</text>
</comment>
<reference evidence="8 9" key="1">
    <citation type="journal article" date="2013" name="Stand. Genomic Sci.">
        <title>Genomic Encyclopedia of Type Strains, Phase I: The one thousand microbial genomes (KMG-I) project.</title>
        <authorList>
            <person name="Kyrpides N.C."/>
            <person name="Woyke T."/>
            <person name="Eisen J.A."/>
            <person name="Garrity G."/>
            <person name="Lilburn T.G."/>
            <person name="Beck B.J."/>
            <person name="Whitman W.B."/>
            <person name="Hugenholtz P."/>
            <person name="Klenk H.P."/>
        </authorList>
    </citation>
    <scope>NUCLEOTIDE SEQUENCE [LARGE SCALE GENOMIC DNA]</scope>
    <source>
        <strain evidence="8 9">DSM 45044</strain>
    </source>
</reference>
<keyword evidence="2" id="KW-0805">Transcription regulation</keyword>